<dbReference type="Proteomes" id="UP001266305">
    <property type="component" value="Unassembled WGS sequence"/>
</dbReference>
<keyword evidence="3" id="KW-0813">Transport</keyword>
<keyword evidence="5" id="KW-0472">Membrane</keyword>
<keyword evidence="7" id="KW-1185">Reference proteome</keyword>
<evidence type="ECO:0000313" key="7">
    <source>
        <dbReference type="Proteomes" id="UP001266305"/>
    </source>
</evidence>
<dbReference type="EMBL" id="JASSZA010000005">
    <property type="protein sequence ID" value="KAK2110470.1"/>
    <property type="molecule type" value="Genomic_DNA"/>
</dbReference>
<evidence type="ECO:0000256" key="5">
    <source>
        <dbReference type="ARBA" id="ARBA00023136"/>
    </source>
</evidence>
<evidence type="ECO:0000256" key="2">
    <source>
        <dbReference type="ARBA" id="ARBA00006613"/>
    </source>
</evidence>
<gene>
    <name evidence="6" type="ORF">P7K49_010216</name>
</gene>
<reference evidence="6 7" key="1">
    <citation type="submission" date="2023-05" db="EMBL/GenBank/DDBJ databases">
        <title>B98-5 Cell Line De Novo Hybrid Assembly: An Optical Mapping Approach.</title>
        <authorList>
            <person name="Kananen K."/>
            <person name="Auerbach J.A."/>
            <person name="Kautto E."/>
            <person name="Blachly J.S."/>
        </authorList>
    </citation>
    <scope>NUCLEOTIDE SEQUENCE [LARGE SCALE GENOMIC DNA]</scope>
    <source>
        <strain evidence="6">B95-8</strain>
        <tissue evidence="6">Cell line</tissue>
    </source>
</reference>
<evidence type="ECO:0000256" key="1">
    <source>
        <dbReference type="ARBA" id="ARBA00004308"/>
    </source>
</evidence>
<dbReference type="PANTHER" id="PTHR22780">
    <property type="entry name" value="ADAPTIN, ALPHA/GAMMA/EPSILON"/>
    <property type="match status" value="1"/>
</dbReference>
<dbReference type="InterPro" id="IPR050840">
    <property type="entry name" value="Adaptor_Complx_Large_Subunit"/>
</dbReference>
<keyword evidence="4" id="KW-0653">Protein transport</keyword>
<evidence type="ECO:0000256" key="3">
    <source>
        <dbReference type="ARBA" id="ARBA00022448"/>
    </source>
</evidence>
<comment type="subcellular location">
    <subcellularLocation>
        <location evidence="1">Endomembrane system</location>
    </subcellularLocation>
</comment>
<sequence length="251" mass="27059">MACRCLPSATNHLQALKAAILAENYAVDYTWYMDTILNLIRIAGNYGYAAKTVFELFPEALAPLLLVSLAESVSSHPDFQTVALWGHLRKLASMCVRARCACRVGRACPWRGLGHRGWCAVRVLAEPTWPQPVPDAAAPSRAGQQVAASSSLLLTQDLRVLQEGGAGMWGGWGVCSDCGFKEAEGCCWHGVQSARKCLPRLHSGHVAAMPLIVFVASQALQAPMCHENLVKVGGHIVGEFGNLRAGDPRSR</sequence>
<proteinExistence type="inferred from homology"/>
<organism evidence="6 7">
    <name type="scientific">Saguinus oedipus</name>
    <name type="common">Cotton-top tamarin</name>
    <name type="synonym">Oedipomidas oedipus</name>
    <dbReference type="NCBI Taxonomy" id="9490"/>
    <lineage>
        <taxon>Eukaryota</taxon>
        <taxon>Metazoa</taxon>
        <taxon>Chordata</taxon>
        <taxon>Craniata</taxon>
        <taxon>Vertebrata</taxon>
        <taxon>Euteleostomi</taxon>
        <taxon>Mammalia</taxon>
        <taxon>Eutheria</taxon>
        <taxon>Euarchontoglires</taxon>
        <taxon>Primates</taxon>
        <taxon>Haplorrhini</taxon>
        <taxon>Platyrrhini</taxon>
        <taxon>Cebidae</taxon>
        <taxon>Callitrichinae</taxon>
        <taxon>Saguinus</taxon>
    </lineage>
</organism>
<accession>A0ABQ9VMS6</accession>
<evidence type="ECO:0000313" key="6">
    <source>
        <dbReference type="EMBL" id="KAK2110470.1"/>
    </source>
</evidence>
<evidence type="ECO:0000256" key="4">
    <source>
        <dbReference type="ARBA" id="ARBA00022927"/>
    </source>
</evidence>
<comment type="similarity">
    <text evidence="2">Belongs to the adaptor complexes large subunit family.</text>
</comment>
<comment type="caution">
    <text evidence="6">The sequence shown here is derived from an EMBL/GenBank/DDBJ whole genome shotgun (WGS) entry which is preliminary data.</text>
</comment>
<name>A0ABQ9VMS6_SAGOE</name>
<protein>
    <submittedName>
        <fullName evidence="6">Uncharacterized protein</fullName>
    </submittedName>
</protein>